<organism evidence="2 3">
    <name type="scientific">Mycena albidolilacea</name>
    <dbReference type="NCBI Taxonomy" id="1033008"/>
    <lineage>
        <taxon>Eukaryota</taxon>
        <taxon>Fungi</taxon>
        <taxon>Dikarya</taxon>
        <taxon>Basidiomycota</taxon>
        <taxon>Agaricomycotina</taxon>
        <taxon>Agaricomycetes</taxon>
        <taxon>Agaricomycetidae</taxon>
        <taxon>Agaricales</taxon>
        <taxon>Marasmiineae</taxon>
        <taxon>Mycenaceae</taxon>
        <taxon>Mycena</taxon>
    </lineage>
</organism>
<comment type="caution">
    <text evidence="2">The sequence shown here is derived from an EMBL/GenBank/DDBJ whole genome shotgun (WGS) entry which is preliminary data.</text>
</comment>
<evidence type="ECO:0000313" key="3">
    <source>
        <dbReference type="Proteomes" id="UP001218218"/>
    </source>
</evidence>
<evidence type="ECO:0000313" key="2">
    <source>
        <dbReference type="EMBL" id="KAJ7336092.1"/>
    </source>
</evidence>
<keyword evidence="3" id="KW-1185">Reference proteome</keyword>
<sequence>MSFCCPSTPARHGCTRITPTWVHVVCGLAASTFAYSHIHRPSLHACKETKTTVQSAKLGRAQNAVVARNYAGVRVPSSFAPLLLQRRVQAQFLFEGRHLPLTVHLVSASPPRGSPAHRTAPRTMRSPLLTPSIRASLPPPDEARKGIEAISQISPSPNPIRHPRHTTCQLSPERTTHDARSPHTTQEGKERRIAAQRLSYRTSPAGARPKEERRI</sequence>
<proteinExistence type="predicted"/>
<dbReference type="Proteomes" id="UP001218218">
    <property type="component" value="Unassembled WGS sequence"/>
</dbReference>
<feature type="compositionally biased region" description="Basic and acidic residues" evidence="1">
    <location>
        <begin position="174"/>
        <end position="193"/>
    </location>
</feature>
<reference evidence="2" key="1">
    <citation type="submission" date="2023-03" db="EMBL/GenBank/DDBJ databases">
        <title>Massive genome expansion in bonnet fungi (Mycena s.s.) driven by repeated elements and novel gene families across ecological guilds.</title>
        <authorList>
            <consortium name="Lawrence Berkeley National Laboratory"/>
            <person name="Harder C.B."/>
            <person name="Miyauchi S."/>
            <person name="Viragh M."/>
            <person name="Kuo A."/>
            <person name="Thoen E."/>
            <person name="Andreopoulos B."/>
            <person name="Lu D."/>
            <person name="Skrede I."/>
            <person name="Drula E."/>
            <person name="Henrissat B."/>
            <person name="Morin E."/>
            <person name="Kohler A."/>
            <person name="Barry K."/>
            <person name="LaButti K."/>
            <person name="Morin E."/>
            <person name="Salamov A."/>
            <person name="Lipzen A."/>
            <person name="Mereny Z."/>
            <person name="Hegedus B."/>
            <person name="Baldrian P."/>
            <person name="Stursova M."/>
            <person name="Weitz H."/>
            <person name="Taylor A."/>
            <person name="Grigoriev I.V."/>
            <person name="Nagy L.G."/>
            <person name="Martin F."/>
            <person name="Kauserud H."/>
        </authorList>
    </citation>
    <scope>NUCLEOTIDE SEQUENCE</scope>
    <source>
        <strain evidence="2">CBHHK002</strain>
    </source>
</reference>
<dbReference type="EMBL" id="JARIHO010000031">
    <property type="protein sequence ID" value="KAJ7336092.1"/>
    <property type="molecule type" value="Genomic_DNA"/>
</dbReference>
<name>A0AAD6ZRY4_9AGAR</name>
<evidence type="ECO:0000256" key="1">
    <source>
        <dbReference type="SAM" id="MobiDB-lite"/>
    </source>
</evidence>
<gene>
    <name evidence="2" type="ORF">DFH08DRAFT_877863</name>
</gene>
<protein>
    <submittedName>
        <fullName evidence="2">Uncharacterized protein</fullName>
    </submittedName>
</protein>
<accession>A0AAD6ZRY4</accession>
<dbReference type="AlphaFoldDB" id="A0AAD6ZRY4"/>
<feature type="region of interest" description="Disordered" evidence="1">
    <location>
        <begin position="152"/>
        <end position="215"/>
    </location>
</feature>